<proteinExistence type="predicted"/>
<keyword evidence="4" id="KW-0808">Transferase</keyword>
<dbReference type="InterPro" id="IPR011990">
    <property type="entry name" value="TPR-like_helical_dom_sf"/>
</dbReference>
<evidence type="ECO:0000313" key="13">
    <source>
        <dbReference type="Proteomes" id="UP000680038"/>
    </source>
</evidence>
<dbReference type="Pfam" id="PF07568">
    <property type="entry name" value="HisKA_2"/>
    <property type="match status" value="1"/>
</dbReference>
<dbReference type="PANTHER" id="PTHR41523">
    <property type="entry name" value="TWO-COMPONENT SYSTEM SENSOR PROTEIN"/>
    <property type="match status" value="1"/>
</dbReference>
<dbReference type="AlphaFoldDB" id="A0A916NE06"/>
<keyword evidence="5" id="KW-0547">Nucleotide-binding</keyword>
<dbReference type="RefSeq" id="WP_215241164.1">
    <property type="nucleotide sequence ID" value="NZ_CAJRAF010000002.1"/>
</dbReference>
<evidence type="ECO:0000256" key="6">
    <source>
        <dbReference type="ARBA" id="ARBA00022777"/>
    </source>
</evidence>
<dbReference type="GO" id="GO:0005524">
    <property type="term" value="F:ATP binding"/>
    <property type="evidence" value="ECO:0007669"/>
    <property type="project" value="UniProtKB-KW"/>
</dbReference>
<name>A0A916NE06_9BACT</name>
<dbReference type="Proteomes" id="UP000680038">
    <property type="component" value="Unassembled WGS sequence"/>
</dbReference>
<dbReference type="SUPFAM" id="SSF55874">
    <property type="entry name" value="ATPase domain of HSP90 chaperone/DNA topoisomerase II/histidine kinase"/>
    <property type="match status" value="1"/>
</dbReference>
<evidence type="ECO:0000256" key="2">
    <source>
        <dbReference type="ARBA" id="ARBA00012438"/>
    </source>
</evidence>
<dbReference type="PANTHER" id="PTHR41523:SF8">
    <property type="entry name" value="ETHYLENE RESPONSE SENSOR PROTEIN"/>
    <property type="match status" value="1"/>
</dbReference>
<keyword evidence="9" id="KW-0472">Membrane</keyword>
<evidence type="ECO:0000313" key="12">
    <source>
        <dbReference type="EMBL" id="CAG5011137.1"/>
    </source>
</evidence>
<evidence type="ECO:0000256" key="9">
    <source>
        <dbReference type="SAM" id="Phobius"/>
    </source>
</evidence>
<evidence type="ECO:0000256" key="8">
    <source>
        <dbReference type="PROSITE-ProRule" id="PRU00339"/>
    </source>
</evidence>
<evidence type="ECO:0000256" key="1">
    <source>
        <dbReference type="ARBA" id="ARBA00000085"/>
    </source>
</evidence>
<evidence type="ECO:0000259" key="11">
    <source>
        <dbReference type="Pfam" id="PF13581"/>
    </source>
</evidence>
<feature type="transmembrane region" description="Helical" evidence="9">
    <location>
        <begin position="7"/>
        <end position="25"/>
    </location>
</feature>
<keyword evidence="8" id="KW-0802">TPR repeat</keyword>
<feature type="repeat" description="TPR" evidence="8">
    <location>
        <begin position="70"/>
        <end position="103"/>
    </location>
</feature>
<dbReference type="Gene3D" id="1.25.40.10">
    <property type="entry name" value="Tetratricopeptide repeat domain"/>
    <property type="match status" value="1"/>
</dbReference>
<dbReference type="Gene3D" id="3.30.565.10">
    <property type="entry name" value="Histidine kinase-like ATPase, C-terminal domain"/>
    <property type="match status" value="1"/>
</dbReference>
<keyword evidence="6" id="KW-0418">Kinase</keyword>
<keyword evidence="3" id="KW-0597">Phosphoprotein</keyword>
<dbReference type="CDD" id="cd16936">
    <property type="entry name" value="HATPase_RsbW-like"/>
    <property type="match status" value="1"/>
</dbReference>
<dbReference type="InterPro" id="IPR003594">
    <property type="entry name" value="HATPase_dom"/>
</dbReference>
<feature type="domain" description="Histidine kinase/HSP90-like ATPase" evidence="11">
    <location>
        <begin position="485"/>
        <end position="577"/>
    </location>
</feature>
<evidence type="ECO:0000256" key="7">
    <source>
        <dbReference type="ARBA" id="ARBA00022840"/>
    </source>
</evidence>
<keyword evidence="9" id="KW-1133">Transmembrane helix</keyword>
<feature type="transmembrane region" description="Helical" evidence="9">
    <location>
        <begin position="356"/>
        <end position="379"/>
    </location>
</feature>
<keyword evidence="7" id="KW-0067">ATP-binding</keyword>
<dbReference type="Pfam" id="PF13581">
    <property type="entry name" value="HATPase_c_2"/>
    <property type="match status" value="1"/>
</dbReference>
<dbReference type="EC" id="2.7.13.3" evidence="2"/>
<dbReference type="InterPro" id="IPR036890">
    <property type="entry name" value="HATPase_C_sf"/>
</dbReference>
<evidence type="ECO:0000259" key="10">
    <source>
        <dbReference type="Pfam" id="PF07568"/>
    </source>
</evidence>
<reference evidence="12" key="1">
    <citation type="submission" date="2021-04" db="EMBL/GenBank/DDBJ databases">
        <authorList>
            <person name="Rodrigo-Torres L."/>
            <person name="Arahal R. D."/>
            <person name="Lucena T."/>
        </authorList>
    </citation>
    <scope>NUCLEOTIDE SEQUENCE</scope>
    <source>
        <strain evidence="12">CECT 9275</strain>
    </source>
</reference>
<comment type="caution">
    <text evidence="12">The sequence shown here is derived from an EMBL/GenBank/DDBJ whole genome shotgun (WGS) entry which is preliminary data.</text>
</comment>
<dbReference type="GO" id="GO:0004673">
    <property type="term" value="F:protein histidine kinase activity"/>
    <property type="evidence" value="ECO:0007669"/>
    <property type="project" value="UniProtKB-EC"/>
</dbReference>
<evidence type="ECO:0000256" key="5">
    <source>
        <dbReference type="ARBA" id="ARBA00022741"/>
    </source>
</evidence>
<dbReference type="InterPro" id="IPR019734">
    <property type="entry name" value="TPR_rpt"/>
</dbReference>
<accession>A0A916NE06</accession>
<dbReference type="InterPro" id="IPR011495">
    <property type="entry name" value="Sig_transdc_His_kin_sub2_dim/P"/>
</dbReference>
<protein>
    <recommendedName>
        <fullName evidence="2">histidine kinase</fullName>
        <ecNumber evidence="2">2.7.13.3</ecNumber>
    </recommendedName>
</protein>
<dbReference type="SUPFAM" id="SSF48452">
    <property type="entry name" value="TPR-like"/>
    <property type="match status" value="2"/>
</dbReference>
<feature type="domain" description="Signal transduction histidine kinase subgroup 2 dimerisation and phosphoacceptor" evidence="10">
    <location>
        <begin position="395"/>
        <end position="469"/>
    </location>
</feature>
<sequence length="580" mass="65965">MDRKQGRLYSHAWFAVMILTAGYFIDTAHTKASTELPILQDVTSASSKRLAQKTKEYNEALASGDSLKIAEQGYQLGKAYMVVGDHLAAQKYFMQALRIWEPRKGWESMSKIHLRLAEYHFRLKHHKEVFSNASLAMHYAKLSGVRHSLMGADISMAGAYGLRYKMQTNHKRDLDSSHYYYDQALELALSLGNPGDIANVYSLYGPRINDLNHTRYISNLKKAEAIFTREKVTSMIVTTRLSLADAYLDTHHPTLAKNWLREAKQVMDTSSFENFELRGNILKSTANLYEQMSDHKQALAYYKEYHNLAAKALTEDREGAISRLSVEYETEKKAATLASQQKELSLQAQNLKSQKWLTRLAMILSLSAIGFGGVFYWLYRKYRRTSDQNQLLVAEQNHRVKNNLQQITSLLSLQSNRMQDSVGKQVLEESLLRIHAVSLVHQRLYDGSQPVQVDLEEYIPRLAASVFKIFGMESFRPNYLVEKIWLHADKAASFGLILNEMMTNACKYALSHQQEPSLIISCVQQGKSIVFEMKDNGPGFSYESVKKGFGLQLIAVLAGRLKAQLSADKKGNHFTLVFEP</sequence>
<evidence type="ECO:0000256" key="3">
    <source>
        <dbReference type="ARBA" id="ARBA00022553"/>
    </source>
</evidence>
<gene>
    <name evidence="12" type="ORF">DYBT9275_04889</name>
</gene>
<evidence type="ECO:0000256" key="4">
    <source>
        <dbReference type="ARBA" id="ARBA00022679"/>
    </source>
</evidence>
<dbReference type="EMBL" id="CAJRAF010000002">
    <property type="protein sequence ID" value="CAG5011137.1"/>
    <property type="molecule type" value="Genomic_DNA"/>
</dbReference>
<organism evidence="12 13">
    <name type="scientific">Dyadobacter helix</name>
    <dbReference type="NCBI Taxonomy" id="2822344"/>
    <lineage>
        <taxon>Bacteria</taxon>
        <taxon>Pseudomonadati</taxon>
        <taxon>Bacteroidota</taxon>
        <taxon>Cytophagia</taxon>
        <taxon>Cytophagales</taxon>
        <taxon>Spirosomataceae</taxon>
        <taxon>Dyadobacter</taxon>
    </lineage>
</organism>
<keyword evidence="13" id="KW-1185">Reference proteome</keyword>
<dbReference type="PROSITE" id="PS50005">
    <property type="entry name" value="TPR"/>
    <property type="match status" value="1"/>
</dbReference>
<comment type="catalytic activity">
    <reaction evidence="1">
        <text>ATP + protein L-histidine = ADP + protein N-phospho-L-histidine.</text>
        <dbReference type="EC" id="2.7.13.3"/>
    </reaction>
</comment>
<keyword evidence="9" id="KW-0812">Transmembrane</keyword>